<reference evidence="1" key="2">
    <citation type="submission" date="2023-06" db="EMBL/GenBank/DDBJ databases">
        <authorList>
            <consortium name="Lawrence Berkeley National Laboratory"/>
            <person name="Haridas S."/>
            <person name="Hensen N."/>
            <person name="Bonometti L."/>
            <person name="Westerberg I."/>
            <person name="Brannstrom I.O."/>
            <person name="Guillou S."/>
            <person name="Cros-Aarteil S."/>
            <person name="Calhoun S."/>
            <person name="Kuo A."/>
            <person name="Mondo S."/>
            <person name="Pangilinan J."/>
            <person name="Riley R."/>
            <person name="Labutti K."/>
            <person name="Andreopoulos B."/>
            <person name="Lipzen A."/>
            <person name="Chen C."/>
            <person name="Yanf M."/>
            <person name="Daum C."/>
            <person name="Ng V."/>
            <person name="Clum A."/>
            <person name="Steindorff A."/>
            <person name="Ohm R."/>
            <person name="Martin F."/>
            <person name="Silar P."/>
            <person name="Natvig D."/>
            <person name="Lalanne C."/>
            <person name="Gautier V."/>
            <person name="Ament-Velasquez S.L."/>
            <person name="Kruys A."/>
            <person name="Hutchinson M.I."/>
            <person name="Powell A.J."/>
            <person name="Barry K."/>
            <person name="Miller A.N."/>
            <person name="Grigoriev I.V."/>
            <person name="Debuchy R."/>
            <person name="Gladieux P."/>
            <person name="Thoren M.H."/>
            <person name="Johannesson H."/>
        </authorList>
    </citation>
    <scope>NUCLEOTIDE SEQUENCE</scope>
    <source>
        <strain evidence="1">CBS 955.72</strain>
    </source>
</reference>
<accession>A0AAJ0HFI2</accession>
<name>A0AAJ0HFI2_9PEZI</name>
<evidence type="ECO:0000313" key="2">
    <source>
        <dbReference type="Proteomes" id="UP001275084"/>
    </source>
</evidence>
<dbReference type="AlphaFoldDB" id="A0AAJ0HFI2"/>
<keyword evidence="2" id="KW-1185">Reference proteome</keyword>
<evidence type="ECO:0000313" key="1">
    <source>
        <dbReference type="EMBL" id="KAK3349651.1"/>
    </source>
</evidence>
<gene>
    <name evidence="1" type="ORF">B0T25DRAFT_582548</name>
</gene>
<reference evidence="1" key="1">
    <citation type="journal article" date="2023" name="Mol. Phylogenet. Evol.">
        <title>Genome-scale phylogeny and comparative genomics of the fungal order Sordariales.</title>
        <authorList>
            <person name="Hensen N."/>
            <person name="Bonometti L."/>
            <person name="Westerberg I."/>
            <person name="Brannstrom I.O."/>
            <person name="Guillou S."/>
            <person name="Cros-Aarteil S."/>
            <person name="Calhoun S."/>
            <person name="Haridas S."/>
            <person name="Kuo A."/>
            <person name="Mondo S."/>
            <person name="Pangilinan J."/>
            <person name="Riley R."/>
            <person name="LaButti K."/>
            <person name="Andreopoulos B."/>
            <person name="Lipzen A."/>
            <person name="Chen C."/>
            <person name="Yan M."/>
            <person name="Daum C."/>
            <person name="Ng V."/>
            <person name="Clum A."/>
            <person name="Steindorff A."/>
            <person name="Ohm R.A."/>
            <person name="Martin F."/>
            <person name="Silar P."/>
            <person name="Natvig D.O."/>
            <person name="Lalanne C."/>
            <person name="Gautier V."/>
            <person name="Ament-Velasquez S.L."/>
            <person name="Kruys A."/>
            <person name="Hutchinson M.I."/>
            <person name="Powell A.J."/>
            <person name="Barry K."/>
            <person name="Miller A.N."/>
            <person name="Grigoriev I.V."/>
            <person name="Debuchy R."/>
            <person name="Gladieux P."/>
            <person name="Hiltunen Thoren M."/>
            <person name="Johannesson H."/>
        </authorList>
    </citation>
    <scope>NUCLEOTIDE SEQUENCE</scope>
    <source>
        <strain evidence="1">CBS 955.72</strain>
    </source>
</reference>
<sequence>MVAKLGNFLDLQDQAGNATTAEFTALKELGQEQSRQLSALDKSSGSQALKAVDLSNNLLRQLAEDVRHVKYQMSSPSPPNALDPTKECPILLEDALGLLPSSPVTENVKTESVGGNQLKKFIMVLTVHQDPTDALREAIDFEAPVPVDKVYGLLGLFPASVQRWWGMWDVVKAYLDQSQDSDKGIDLGFFCSFPPFVQEKPLKGDHI</sequence>
<dbReference type="Proteomes" id="UP001275084">
    <property type="component" value="Unassembled WGS sequence"/>
</dbReference>
<dbReference type="EMBL" id="JAUIQD010000005">
    <property type="protein sequence ID" value="KAK3349651.1"/>
    <property type="molecule type" value="Genomic_DNA"/>
</dbReference>
<protein>
    <submittedName>
        <fullName evidence="1">Uncharacterized protein</fullName>
    </submittedName>
</protein>
<organism evidence="1 2">
    <name type="scientific">Lasiosphaeria hispida</name>
    <dbReference type="NCBI Taxonomy" id="260671"/>
    <lineage>
        <taxon>Eukaryota</taxon>
        <taxon>Fungi</taxon>
        <taxon>Dikarya</taxon>
        <taxon>Ascomycota</taxon>
        <taxon>Pezizomycotina</taxon>
        <taxon>Sordariomycetes</taxon>
        <taxon>Sordariomycetidae</taxon>
        <taxon>Sordariales</taxon>
        <taxon>Lasiosphaeriaceae</taxon>
        <taxon>Lasiosphaeria</taxon>
    </lineage>
</organism>
<comment type="caution">
    <text evidence="1">The sequence shown here is derived from an EMBL/GenBank/DDBJ whole genome shotgun (WGS) entry which is preliminary data.</text>
</comment>
<proteinExistence type="predicted"/>